<dbReference type="HOGENOM" id="CLU_037069_0_0_1"/>
<proteinExistence type="predicted"/>
<name>A0A0D9VF28_9ORYZ</name>
<dbReference type="Gramene" id="LPERR02G11060.1">
    <property type="protein sequence ID" value="LPERR02G11060.1"/>
    <property type="gene ID" value="LPERR02G11060"/>
</dbReference>
<sequence>MEGDKETCQSSTDAVSAAVILVVIGDNDLLGEILCLTSGTSRYVVVNPLHRAHDFILLQPRVPKLGGKGWLLNYQSYQERVFLSDDGASIILVVLQNAEGIVSARIYGLQSGEWGIPITIKIDLIGQSTQILNIFPPINGKLYIVVHSGCILALELATGHFFAIKFPGRVTDNLTLSHGYDSGLYLIHAKGLQLSIWHCRIINGDSANNWLLVNEARVCEACDHHDGVSLVGAADNAEFVFMRLIKSGALISMNLRTKVEKIYKGVVYGNVFPLMLVWPPKFPRIDEGNNIYKRMIFRCPHFIILFTF</sequence>
<dbReference type="InterPro" id="IPR056594">
    <property type="entry name" value="AT5G49610-like_b-prop"/>
</dbReference>
<feature type="domain" description="F-box protein AT5G49610-like beta-propeller" evidence="1">
    <location>
        <begin position="37"/>
        <end position="282"/>
    </location>
</feature>
<dbReference type="AlphaFoldDB" id="A0A0D9VF28"/>
<dbReference type="eggNOG" id="ENOG502R7VM">
    <property type="taxonomic scope" value="Eukaryota"/>
</dbReference>
<reference evidence="2 3" key="1">
    <citation type="submission" date="2012-08" db="EMBL/GenBank/DDBJ databases">
        <title>Oryza genome evolution.</title>
        <authorList>
            <person name="Wing R.A."/>
        </authorList>
    </citation>
    <scope>NUCLEOTIDE SEQUENCE</scope>
</reference>
<evidence type="ECO:0000313" key="3">
    <source>
        <dbReference type="Proteomes" id="UP000032180"/>
    </source>
</evidence>
<accession>A0A0D9VF28</accession>
<dbReference type="PANTHER" id="PTHR33207">
    <property type="entry name" value="F-BOX DOMAIN CONTAINING PROTEIN-RELATED"/>
    <property type="match status" value="1"/>
</dbReference>
<keyword evidence="3" id="KW-1185">Reference proteome</keyword>
<dbReference type="EnsemblPlants" id="LPERR02G11060.1">
    <property type="protein sequence ID" value="LPERR02G11060.1"/>
    <property type="gene ID" value="LPERR02G11060"/>
</dbReference>
<dbReference type="Pfam" id="PF23635">
    <property type="entry name" value="Beta-prop_AT5G49610-like"/>
    <property type="match status" value="1"/>
</dbReference>
<dbReference type="Proteomes" id="UP000032180">
    <property type="component" value="Chromosome 2"/>
</dbReference>
<protein>
    <recommendedName>
        <fullName evidence="1">F-box protein AT5G49610-like beta-propeller domain-containing protein</fullName>
    </recommendedName>
</protein>
<reference evidence="3" key="2">
    <citation type="submission" date="2013-12" db="EMBL/GenBank/DDBJ databases">
        <authorList>
            <person name="Yu Y."/>
            <person name="Lee S."/>
            <person name="de Baynast K."/>
            <person name="Wissotski M."/>
            <person name="Liu L."/>
            <person name="Talag J."/>
            <person name="Goicoechea J."/>
            <person name="Angelova A."/>
            <person name="Jetty R."/>
            <person name="Kudrna D."/>
            <person name="Golser W."/>
            <person name="Rivera L."/>
            <person name="Zhang J."/>
            <person name="Wing R."/>
        </authorList>
    </citation>
    <scope>NUCLEOTIDE SEQUENCE</scope>
</reference>
<organism evidence="2 3">
    <name type="scientific">Leersia perrieri</name>
    <dbReference type="NCBI Taxonomy" id="77586"/>
    <lineage>
        <taxon>Eukaryota</taxon>
        <taxon>Viridiplantae</taxon>
        <taxon>Streptophyta</taxon>
        <taxon>Embryophyta</taxon>
        <taxon>Tracheophyta</taxon>
        <taxon>Spermatophyta</taxon>
        <taxon>Magnoliopsida</taxon>
        <taxon>Liliopsida</taxon>
        <taxon>Poales</taxon>
        <taxon>Poaceae</taxon>
        <taxon>BOP clade</taxon>
        <taxon>Oryzoideae</taxon>
        <taxon>Oryzeae</taxon>
        <taxon>Oryzinae</taxon>
        <taxon>Leersia</taxon>
    </lineage>
</organism>
<evidence type="ECO:0000259" key="1">
    <source>
        <dbReference type="Pfam" id="PF23635"/>
    </source>
</evidence>
<evidence type="ECO:0000313" key="2">
    <source>
        <dbReference type="EnsemblPlants" id="LPERR02G11060.1"/>
    </source>
</evidence>
<reference evidence="2" key="3">
    <citation type="submission" date="2015-04" db="UniProtKB">
        <authorList>
            <consortium name="EnsemblPlants"/>
        </authorList>
    </citation>
    <scope>IDENTIFICATION</scope>
</reference>